<evidence type="ECO:0008006" key="4">
    <source>
        <dbReference type="Google" id="ProtNLM"/>
    </source>
</evidence>
<dbReference type="Proteomes" id="UP001382727">
    <property type="component" value="Chromosome"/>
</dbReference>
<proteinExistence type="predicted"/>
<evidence type="ECO:0000313" key="2">
    <source>
        <dbReference type="EMBL" id="WXB77567.1"/>
    </source>
</evidence>
<name>A0ABZ2MKE5_9MICO</name>
<feature type="region of interest" description="Disordered" evidence="1">
    <location>
        <begin position="1"/>
        <end position="33"/>
    </location>
</feature>
<organism evidence="2 3">
    <name type="scientific">Janibacter alittae</name>
    <dbReference type="NCBI Taxonomy" id="3115209"/>
    <lineage>
        <taxon>Bacteria</taxon>
        <taxon>Bacillati</taxon>
        <taxon>Actinomycetota</taxon>
        <taxon>Actinomycetes</taxon>
        <taxon>Micrococcales</taxon>
        <taxon>Intrasporangiaceae</taxon>
        <taxon>Janibacter</taxon>
    </lineage>
</organism>
<evidence type="ECO:0000313" key="3">
    <source>
        <dbReference type="Proteomes" id="UP001382727"/>
    </source>
</evidence>
<keyword evidence="3" id="KW-1185">Reference proteome</keyword>
<reference evidence="2 3" key="1">
    <citation type="submission" date="2024-02" db="EMBL/GenBank/DDBJ databases">
        <title>Janibacter sp. nov., isolated from gut of marine sandworm.</title>
        <authorList>
            <person name="Kim B."/>
            <person name="Jun M.O."/>
            <person name="Shin N.-R."/>
        </authorList>
    </citation>
    <scope>NUCLEOTIDE SEQUENCE [LARGE SCALE GENOMIC DNA]</scope>
    <source>
        <strain evidence="2 3">A1S7</strain>
    </source>
</reference>
<evidence type="ECO:0000256" key="1">
    <source>
        <dbReference type="SAM" id="MobiDB-lite"/>
    </source>
</evidence>
<accession>A0ABZ2MKE5</accession>
<feature type="compositionally biased region" description="Basic and acidic residues" evidence="1">
    <location>
        <begin position="17"/>
        <end position="32"/>
    </location>
</feature>
<sequence length="249" mass="25575">MGFTDTLGLGRSKGKHGSRDSRPALEQARDPQEQAGANGAVVHLVQQLLDVGIEGCGRFDSAVAVGDAALLKSGGNAERAIDRIVADHIKLAGASGFITNLGGFATMVVALPANVFGFYVLATRMAAAVAHVRGHDLARGEVRSAALLSLVGADAQDLLAKAGMAVPSGRLAGFASQQLSGPALMMVNKAVGFRILSRTGRGVFARFGKAVPLVGGAVGAGMDVWLLKQLADHVREEFPPADEGRAVTG</sequence>
<dbReference type="EMBL" id="CP144913">
    <property type="protein sequence ID" value="WXB77567.1"/>
    <property type="molecule type" value="Genomic_DNA"/>
</dbReference>
<gene>
    <name evidence="2" type="ORF">V1351_05725</name>
</gene>
<dbReference type="RefSeq" id="WP_338751587.1">
    <property type="nucleotide sequence ID" value="NZ_CP144913.1"/>
</dbReference>
<protein>
    <recommendedName>
        <fullName evidence="4">EcsC family protein</fullName>
    </recommendedName>
</protein>